<feature type="domain" description="Glycosyl transferase family 1" evidence="1">
    <location>
        <begin position="147"/>
        <end position="313"/>
    </location>
</feature>
<protein>
    <recommendedName>
        <fullName evidence="1">Glycosyl transferase family 1 domain-containing protein</fullName>
    </recommendedName>
</protein>
<name>X0SUA6_9ZZZZ</name>
<dbReference type="PANTHER" id="PTHR13615:SF3">
    <property type="entry name" value="GLYCOSYLTRANSFERASE-LIKE DOMAIN-CONTAINING PROTEIN 1"/>
    <property type="match status" value="1"/>
</dbReference>
<dbReference type="Pfam" id="PF00534">
    <property type="entry name" value="Glycos_transf_1"/>
    <property type="match status" value="1"/>
</dbReference>
<comment type="caution">
    <text evidence="2">The sequence shown here is derived from an EMBL/GenBank/DDBJ whole genome shotgun (WGS) entry which is preliminary data.</text>
</comment>
<dbReference type="Gene3D" id="3.40.50.2000">
    <property type="entry name" value="Glycogen Phosphorylase B"/>
    <property type="match status" value="2"/>
</dbReference>
<dbReference type="CDD" id="cd03801">
    <property type="entry name" value="GT4_PimA-like"/>
    <property type="match status" value="1"/>
</dbReference>
<dbReference type="InterPro" id="IPR051862">
    <property type="entry name" value="GT-like_domain_containing_1"/>
</dbReference>
<evidence type="ECO:0000259" key="1">
    <source>
        <dbReference type="Pfam" id="PF00534"/>
    </source>
</evidence>
<accession>X0SUA6</accession>
<evidence type="ECO:0000313" key="2">
    <source>
        <dbReference type="EMBL" id="GAF78731.1"/>
    </source>
</evidence>
<sequence>MRLYLANVESWVFPNRGSEILREKGFEVGGNWLDPPFHRELEEFSPDVVVYAPHRRVDALLLHKEDLLRTPTFLWALYPDYITGWDREKNEHIDGFLESLAILMPYFRRHLAQSVFTKRLLEERIDGYTFEVCLLGIDIEGIGRCRRENRAQRSELTVLWQHRWRTDKNVQGALDIIESLAAKHRDVKFIVGRKEDWDEPFWAPQSLKDYCADALTRLSRLGNVQFVSRFEAQVDYWRSLCEIDIAFSCSYHETFGIAMLEKACAGAACVVPDTVAYPEIHSGAVLVDHSQIASAVDRLIREPEFRAQVAHRSQQNASKYGVSRTVEKLAEVSMSSAFSRAF</sequence>
<dbReference type="AlphaFoldDB" id="X0SUA6"/>
<proteinExistence type="predicted"/>
<dbReference type="EMBL" id="BARS01000530">
    <property type="protein sequence ID" value="GAF78731.1"/>
    <property type="molecule type" value="Genomic_DNA"/>
</dbReference>
<dbReference type="InterPro" id="IPR001296">
    <property type="entry name" value="Glyco_trans_1"/>
</dbReference>
<dbReference type="GO" id="GO:0016757">
    <property type="term" value="F:glycosyltransferase activity"/>
    <property type="evidence" value="ECO:0007669"/>
    <property type="project" value="InterPro"/>
</dbReference>
<organism evidence="2">
    <name type="scientific">marine sediment metagenome</name>
    <dbReference type="NCBI Taxonomy" id="412755"/>
    <lineage>
        <taxon>unclassified sequences</taxon>
        <taxon>metagenomes</taxon>
        <taxon>ecological metagenomes</taxon>
    </lineage>
</organism>
<dbReference type="SUPFAM" id="SSF53756">
    <property type="entry name" value="UDP-Glycosyltransferase/glycogen phosphorylase"/>
    <property type="match status" value="1"/>
</dbReference>
<gene>
    <name evidence="2" type="ORF">S01H1_01257</name>
</gene>
<dbReference type="PANTHER" id="PTHR13615">
    <property type="entry name" value="GLYCOSYLTRANSFERASE-LIKE 1"/>
    <property type="match status" value="1"/>
</dbReference>
<reference evidence="2" key="1">
    <citation type="journal article" date="2014" name="Front. Microbiol.">
        <title>High frequency of phylogenetically diverse reductive dehalogenase-homologous genes in deep subseafloor sedimentary metagenomes.</title>
        <authorList>
            <person name="Kawai M."/>
            <person name="Futagami T."/>
            <person name="Toyoda A."/>
            <person name="Takaki Y."/>
            <person name="Nishi S."/>
            <person name="Hori S."/>
            <person name="Arai W."/>
            <person name="Tsubouchi T."/>
            <person name="Morono Y."/>
            <person name="Uchiyama I."/>
            <person name="Ito T."/>
            <person name="Fujiyama A."/>
            <person name="Inagaki F."/>
            <person name="Takami H."/>
        </authorList>
    </citation>
    <scope>NUCLEOTIDE SEQUENCE</scope>
    <source>
        <strain evidence="2">Expedition CK06-06</strain>
    </source>
</reference>